<proteinExistence type="predicted"/>
<feature type="transmembrane region" description="Helical" evidence="1">
    <location>
        <begin position="110"/>
        <end position="131"/>
    </location>
</feature>
<gene>
    <name evidence="2" type="ORF">SAMN02910418_00175</name>
</gene>
<reference evidence="3" key="1">
    <citation type="submission" date="2016-10" db="EMBL/GenBank/DDBJ databases">
        <authorList>
            <person name="Varghese N."/>
            <person name="Submissions S."/>
        </authorList>
    </citation>
    <scope>NUCLEOTIDE SEQUENCE [LARGE SCALE GENOMIC DNA]</scope>
    <source>
        <strain evidence="3">KPR-1</strain>
    </source>
</reference>
<feature type="transmembrane region" description="Helical" evidence="1">
    <location>
        <begin position="226"/>
        <end position="246"/>
    </location>
</feature>
<feature type="transmembrane region" description="Helical" evidence="1">
    <location>
        <begin position="373"/>
        <end position="392"/>
    </location>
</feature>
<dbReference type="PANTHER" id="PTHR23523:SF2">
    <property type="entry name" value="2-NITROIMIDAZOLE TRANSPORTER"/>
    <property type="match status" value="1"/>
</dbReference>
<dbReference type="CDD" id="cd17339">
    <property type="entry name" value="MFS_NIMT_CynX_like"/>
    <property type="match status" value="1"/>
</dbReference>
<keyword evidence="1" id="KW-0472">Membrane</keyword>
<keyword evidence="1" id="KW-0812">Transmembrane</keyword>
<evidence type="ECO:0000256" key="1">
    <source>
        <dbReference type="SAM" id="Phobius"/>
    </source>
</evidence>
<dbReference type="InterPro" id="IPR011701">
    <property type="entry name" value="MFS"/>
</dbReference>
<dbReference type="RefSeq" id="WP_092561041.1">
    <property type="nucleotide sequence ID" value="NZ_FNQV01000001.1"/>
</dbReference>
<sequence length="411" mass="42638">MTSPRFGLPKSPHGAYAWLLLSAVALLALNLRAGATSIGPLLAEIQAGLHLSDSGAGILTALPGFVFAATGLFAVAVSTRFGLHRALGLIMSAVFIGLAARPFVPLPLFFAFTILCLAGMAMGNVLAPVFVKLHFPNRIGAMMTLYTTCLAIGATIPTAVSQPLANLLPGGWRSALAFWAIFALCAMAVLLAVIVRRDPRGVRIKARGSSLIGAVARSPKARWISLFFGLQSMNAYVQFGWAAQIYRDAGLDPVTAGWMLTIIAGMGIPGGLIAPVLATRLTDLRPLVLSLSALLAVGYLGLYFLPTSAPWLWALALGISGFCFPLTITLISIRSRHVDVTAGLSAFAQSIGYLAAGFGPLIIGVLVDVTGGWQVPLIVLTCGAVGLAIAGINASAPGDVDDDLGAIAAPR</sequence>
<dbReference type="OrthoDB" id="5317164at2"/>
<feature type="transmembrane region" description="Helical" evidence="1">
    <location>
        <begin position="176"/>
        <end position="195"/>
    </location>
</feature>
<evidence type="ECO:0000313" key="2">
    <source>
        <dbReference type="EMBL" id="SDZ76702.1"/>
    </source>
</evidence>
<feature type="transmembrane region" description="Helical" evidence="1">
    <location>
        <begin position="86"/>
        <end position="104"/>
    </location>
</feature>
<feature type="transmembrane region" description="Helical" evidence="1">
    <location>
        <begin position="58"/>
        <end position="79"/>
    </location>
</feature>
<feature type="transmembrane region" description="Helical" evidence="1">
    <location>
        <begin position="345"/>
        <end position="367"/>
    </location>
</feature>
<feature type="transmembrane region" description="Helical" evidence="1">
    <location>
        <begin position="287"/>
        <end position="305"/>
    </location>
</feature>
<dbReference type="InterPro" id="IPR036259">
    <property type="entry name" value="MFS_trans_sf"/>
</dbReference>
<dbReference type="GO" id="GO:0022857">
    <property type="term" value="F:transmembrane transporter activity"/>
    <property type="evidence" value="ECO:0007669"/>
    <property type="project" value="InterPro"/>
</dbReference>
<dbReference type="AlphaFoldDB" id="A0A1H3VRF4"/>
<dbReference type="Gene3D" id="1.20.1250.20">
    <property type="entry name" value="MFS general substrate transporter like domains"/>
    <property type="match status" value="2"/>
</dbReference>
<feature type="transmembrane region" description="Helical" evidence="1">
    <location>
        <begin position="258"/>
        <end position="278"/>
    </location>
</feature>
<dbReference type="Pfam" id="PF07690">
    <property type="entry name" value="MFS_1"/>
    <property type="match status" value="1"/>
</dbReference>
<feature type="transmembrane region" description="Helical" evidence="1">
    <location>
        <begin position="311"/>
        <end position="333"/>
    </location>
</feature>
<keyword evidence="1" id="KW-1133">Transmembrane helix</keyword>
<dbReference type="PANTHER" id="PTHR23523">
    <property type="match status" value="1"/>
</dbReference>
<keyword evidence="3" id="KW-1185">Reference proteome</keyword>
<dbReference type="SUPFAM" id="SSF103473">
    <property type="entry name" value="MFS general substrate transporter"/>
    <property type="match status" value="1"/>
</dbReference>
<organism evidence="2 3">
    <name type="scientific">Bowdeniella nasicola</name>
    <dbReference type="NCBI Taxonomy" id="208480"/>
    <lineage>
        <taxon>Bacteria</taxon>
        <taxon>Bacillati</taxon>
        <taxon>Actinomycetota</taxon>
        <taxon>Actinomycetes</taxon>
        <taxon>Actinomycetales</taxon>
        <taxon>Actinomycetaceae</taxon>
        <taxon>Bowdeniella</taxon>
    </lineage>
</organism>
<dbReference type="EMBL" id="FNQV01000001">
    <property type="protein sequence ID" value="SDZ76702.1"/>
    <property type="molecule type" value="Genomic_DNA"/>
</dbReference>
<dbReference type="Proteomes" id="UP000199288">
    <property type="component" value="Unassembled WGS sequence"/>
</dbReference>
<evidence type="ECO:0000313" key="3">
    <source>
        <dbReference type="Proteomes" id="UP000199288"/>
    </source>
</evidence>
<name>A0A1H3VRF4_9ACTO</name>
<protein>
    <submittedName>
        <fullName evidence="2">MFS transporter, CP family, cyanate transporter</fullName>
    </submittedName>
</protein>
<accession>A0A1H3VRF4</accession>
<feature type="transmembrane region" description="Helical" evidence="1">
    <location>
        <begin position="143"/>
        <end position="164"/>
    </location>
</feature>
<dbReference type="InterPro" id="IPR052524">
    <property type="entry name" value="MFS_Cyanate_Porter"/>
</dbReference>